<reference evidence="1 2" key="1">
    <citation type="submission" date="2017-09" db="EMBL/GenBank/DDBJ databases">
        <title>Complete genome sequence of Verrucomicrobial strain HZ-65, isolated from freshwater.</title>
        <authorList>
            <person name="Choi A."/>
        </authorList>
    </citation>
    <scope>NUCLEOTIDE SEQUENCE [LARGE SCALE GENOMIC DNA]</scope>
    <source>
        <strain evidence="1 2">HZ-65</strain>
    </source>
</reference>
<proteinExistence type="predicted"/>
<dbReference type="Proteomes" id="UP000217265">
    <property type="component" value="Chromosome"/>
</dbReference>
<evidence type="ECO:0000313" key="2">
    <source>
        <dbReference type="Proteomes" id="UP000217265"/>
    </source>
</evidence>
<dbReference type="AlphaFoldDB" id="A0A290QDQ0"/>
<organism evidence="1 2">
    <name type="scientific">Nibricoccus aquaticus</name>
    <dbReference type="NCBI Taxonomy" id="2576891"/>
    <lineage>
        <taxon>Bacteria</taxon>
        <taxon>Pseudomonadati</taxon>
        <taxon>Verrucomicrobiota</taxon>
        <taxon>Opitutia</taxon>
        <taxon>Opitutales</taxon>
        <taxon>Opitutaceae</taxon>
        <taxon>Nibricoccus</taxon>
    </lineage>
</organism>
<protein>
    <submittedName>
        <fullName evidence="1">Uncharacterized protein</fullName>
    </submittedName>
</protein>
<dbReference type="EMBL" id="CP023344">
    <property type="protein sequence ID" value="ATC65340.1"/>
    <property type="molecule type" value="Genomic_DNA"/>
</dbReference>
<gene>
    <name evidence="1" type="ORF">CMV30_16075</name>
</gene>
<dbReference type="KEGG" id="vbh:CMV30_16075"/>
<keyword evidence="2" id="KW-1185">Reference proteome</keyword>
<evidence type="ECO:0000313" key="1">
    <source>
        <dbReference type="EMBL" id="ATC65340.1"/>
    </source>
</evidence>
<name>A0A290QDQ0_9BACT</name>
<accession>A0A290QDQ0</accession>
<sequence>MHNKRSCIPSAATTNNTAAPTVDILGVIASATPAPPANTALNTEITFGFTPLLASAAAADAAHFVSRALIGRRAESFVLISATFTPTRSPANRNTPSGPFG</sequence>